<dbReference type="Proteomes" id="UP000199679">
    <property type="component" value="Chromosome I"/>
</dbReference>
<reference evidence="1 2" key="1">
    <citation type="submission" date="2016-10" db="EMBL/GenBank/DDBJ databases">
        <authorList>
            <person name="de Groot N.N."/>
        </authorList>
    </citation>
    <scope>NUCLEOTIDE SEQUENCE [LARGE SCALE GENOMIC DNA]</scope>
    <source>
        <strain evidence="1 2">MP1X4</strain>
    </source>
</reference>
<protein>
    <submittedName>
        <fullName evidence="1">Uncharacterized protein</fullName>
    </submittedName>
</protein>
<accession>A0A1H1VH61</accession>
<keyword evidence="2" id="KW-1185">Reference proteome</keyword>
<dbReference type="STRING" id="652787.SAMN05216490_1921"/>
<gene>
    <name evidence="1" type="ORF">SAMN05216490_1921</name>
</gene>
<evidence type="ECO:0000313" key="2">
    <source>
        <dbReference type="Proteomes" id="UP000199679"/>
    </source>
</evidence>
<dbReference type="EMBL" id="LT629740">
    <property type="protein sequence ID" value="SDS84082.1"/>
    <property type="molecule type" value="Genomic_DNA"/>
</dbReference>
<proteinExistence type="predicted"/>
<organism evidence="1 2">
    <name type="scientific">Mucilaginibacter mallensis</name>
    <dbReference type="NCBI Taxonomy" id="652787"/>
    <lineage>
        <taxon>Bacteria</taxon>
        <taxon>Pseudomonadati</taxon>
        <taxon>Bacteroidota</taxon>
        <taxon>Sphingobacteriia</taxon>
        <taxon>Sphingobacteriales</taxon>
        <taxon>Sphingobacteriaceae</taxon>
        <taxon>Mucilaginibacter</taxon>
    </lineage>
</organism>
<dbReference type="RefSeq" id="WP_091371626.1">
    <property type="nucleotide sequence ID" value="NZ_LT629740.1"/>
</dbReference>
<dbReference type="AlphaFoldDB" id="A0A1H1VH61"/>
<evidence type="ECO:0000313" key="1">
    <source>
        <dbReference type="EMBL" id="SDS84082.1"/>
    </source>
</evidence>
<name>A0A1H1VH61_MUCMA</name>
<sequence>MEHFQTSKNIHLAMETFYDLGYNDLANDFFLYLKKLIQNGHILCIYWINSPNKDVLTEIRDVIHLDKFKNSLKLPFHSV</sequence>